<dbReference type="Proteomes" id="UP001146793">
    <property type="component" value="Unassembled WGS sequence"/>
</dbReference>
<comment type="caution">
    <text evidence="2">The sequence shown here is derived from an EMBL/GenBank/DDBJ whole genome shotgun (WGS) entry which is preliminary data.</text>
</comment>
<reference evidence="2" key="1">
    <citation type="submission" date="2022-08" db="EMBL/GenBank/DDBJ databases">
        <title>Novel sulphate-reducing endosymbionts in the free-living metamonad Anaeramoeba.</title>
        <authorList>
            <person name="Jerlstrom-Hultqvist J."/>
            <person name="Cepicka I."/>
            <person name="Gallot-Lavallee L."/>
            <person name="Salas-Leiva D."/>
            <person name="Curtis B.A."/>
            <person name="Zahonova K."/>
            <person name="Pipaliya S."/>
            <person name="Dacks J."/>
            <person name="Roger A.J."/>
        </authorList>
    </citation>
    <scope>NUCLEOTIDE SEQUENCE</scope>
    <source>
        <strain evidence="2">Busselton2</strain>
    </source>
</reference>
<dbReference type="AlphaFoldDB" id="A0AAV7YZQ7"/>
<organism evidence="2 3">
    <name type="scientific">Anaeramoeba flamelloides</name>
    <dbReference type="NCBI Taxonomy" id="1746091"/>
    <lineage>
        <taxon>Eukaryota</taxon>
        <taxon>Metamonada</taxon>
        <taxon>Anaeramoebidae</taxon>
        <taxon>Anaeramoeba</taxon>
    </lineage>
</organism>
<gene>
    <name evidence="2" type="ORF">M0812_02144</name>
</gene>
<sequence length="123" mass="14118">MKRNQNFPSLAAGGWWGLAVQKIAADMNHSLSTFKKIEKSRLGMKIHGRRRESLYRTTVHCKNGQKKDYSVNKNGRINKPGRNYLKKNGGSSSNIPKKDKRYVNKPPPKKDKQYVNKPPPKKK</sequence>
<feature type="region of interest" description="Disordered" evidence="1">
    <location>
        <begin position="60"/>
        <end position="123"/>
    </location>
</feature>
<evidence type="ECO:0000313" key="3">
    <source>
        <dbReference type="Proteomes" id="UP001146793"/>
    </source>
</evidence>
<evidence type="ECO:0000313" key="2">
    <source>
        <dbReference type="EMBL" id="KAJ3435014.1"/>
    </source>
</evidence>
<evidence type="ECO:0000256" key="1">
    <source>
        <dbReference type="SAM" id="MobiDB-lite"/>
    </source>
</evidence>
<dbReference type="EMBL" id="JANTQA010000042">
    <property type="protein sequence ID" value="KAJ3435014.1"/>
    <property type="molecule type" value="Genomic_DNA"/>
</dbReference>
<proteinExistence type="predicted"/>
<name>A0AAV7YZQ7_9EUKA</name>
<protein>
    <submittedName>
        <fullName evidence="2">Uncharacterized protein</fullName>
    </submittedName>
</protein>
<accession>A0AAV7YZQ7</accession>